<dbReference type="Pfam" id="PF19552">
    <property type="entry name" value="DUF6075"/>
    <property type="match status" value="1"/>
</dbReference>
<gene>
    <name evidence="1" type="ORF">SAMN05216529_11681</name>
</gene>
<sequence>MAEIKFASKEHKEFYNEMMEKVKVNDSYHRAFFYCMGISGETRRNIGRLFDFKKDCIEPDGLHEGWQTGGSIRLTRLAFNLWNGYSEQDNEKMSTPYELFDCGYAPYFLEAIKMKYPEYCREAVSIRNASVGIER</sequence>
<proteinExistence type="predicted"/>
<dbReference type="Proteomes" id="UP000254051">
    <property type="component" value="Unassembled WGS sequence"/>
</dbReference>
<evidence type="ECO:0000313" key="2">
    <source>
        <dbReference type="Proteomes" id="UP000254051"/>
    </source>
</evidence>
<dbReference type="RefSeq" id="WP_109713976.1">
    <property type="nucleotide sequence ID" value="NZ_QGDS01000016.1"/>
</dbReference>
<keyword evidence="2" id="KW-1185">Reference proteome</keyword>
<dbReference type="InterPro" id="IPR045721">
    <property type="entry name" value="DUF6075"/>
</dbReference>
<reference evidence="2" key="1">
    <citation type="submission" date="2017-07" db="EMBL/GenBank/DDBJ databases">
        <authorList>
            <person name="Varghese N."/>
            <person name="Submissions S."/>
        </authorList>
    </citation>
    <scope>NUCLEOTIDE SEQUENCE [LARGE SCALE GENOMIC DNA]</scope>
    <source>
        <strain evidence="2">NLAE-zl-C134</strain>
    </source>
</reference>
<name>A0A315ZQF6_9FIRM</name>
<dbReference type="OrthoDB" id="9800530at2"/>
<organism evidence="1 2">
    <name type="scientific">Faecalicatena contorta</name>
    <dbReference type="NCBI Taxonomy" id="39482"/>
    <lineage>
        <taxon>Bacteria</taxon>
        <taxon>Bacillati</taxon>
        <taxon>Bacillota</taxon>
        <taxon>Clostridia</taxon>
        <taxon>Lachnospirales</taxon>
        <taxon>Lachnospiraceae</taxon>
        <taxon>Faecalicatena</taxon>
    </lineage>
</organism>
<dbReference type="AlphaFoldDB" id="A0A315ZQF6"/>
<accession>A0A315ZQF6</accession>
<dbReference type="EMBL" id="UHJJ01000016">
    <property type="protein sequence ID" value="SUQ15819.1"/>
    <property type="molecule type" value="Genomic_DNA"/>
</dbReference>
<evidence type="ECO:0000313" key="1">
    <source>
        <dbReference type="EMBL" id="SUQ15819.1"/>
    </source>
</evidence>
<protein>
    <submittedName>
        <fullName evidence="1">Uncharacterized protein</fullName>
    </submittedName>
</protein>